<dbReference type="GO" id="GO:0004358">
    <property type="term" value="F:L-glutamate N-acetyltransferase activity, acting on acetyl-L-ornithine as donor"/>
    <property type="evidence" value="ECO:0007669"/>
    <property type="project" value="UniProtKB-UniRule"/>
</dbReference>
<comment type="pathway">
    <text evidence="8">Amino-acid biosynthesis; L-arginine biosynthesis; L-ornithine and N-acetyl-L-glutamate from L-glutamate and N(2)-acetyl-L-ornithine (cyclic): step 1/1.</text>
</comment>
<dbReference type="Proteomes" id="UP000237684">
    <property type="component" value="Unassembled WGS sequence"/>
</dbReference>
<feature type="active site" description="Nucleophile" evidence="8">
    <location>
        <position position="262"/>
    </location>
</feature>
<dbReference type="CDD" id="cd02152">
    <property type="entry name" value="OAT"/>
    <property type="match status" value="1"/>
</dbReference>
<dbReference type="HAMAP" id="MF_01106">
    <property type="entry name" value="ArgJ"/>
    <property type="match status" value="1"/>
</dbReference>
<dbReference type="InterPro" id="IPR042195">
    <property type="entry name" value="ArgJ_beta_C"/>
</dbReference>
<feature type="binding site" evidence="8">
    <location>
        <position position="262"/>
    </location>
    <ligand>
        <name>substrate</name>
    </ligand>
</feature>
<keyword evidence="3 8" id="KW-0055">Arginine biosynthesis</keyword>
<evidence type="ECO:0000313" key="9">
    <source>
        <dbReference type="EMBL" id="PQV65170.1"/>
    </source>
</evidence>
<keyword evidence="7 8" id="KW-0012">Acyltransferase</keyword>
<evidence type="ECO:0000256" key="4">
    <source>
        <dbReference type="ARBA" id="ARBA00022605"/>
    </source>
</evidence>
<comment type="function">
    <text evidence="8">Catalyzes two activities which are involved in the cyclic version of arginine biosynthesis: the synthesis of N-acetylglutamate from glutamate and acetyl-CoA as the acetyl donor, and of ornithine by transacetylation between N(2)-acetylornithine and glutamate.</text>
</comment>
<keyword evidence="5 8" id="KW-0808">Transferase</keyword>
<feature type="binding site" evidence="8">
    <location>
        <position position="467"/>
    </location>
    <ligand>
        <name>substrate</name>
    </ligand>
</feature>
<dbReference type="EC" id="2.3.1.1" evidence="8"/>
<comment type="similarity">
    <text evidence="1 8">Belongs to the ArgJ family.</text>
</comment>
<comment type="subcellular location">
    <subcellularLocation>
        <location evidence="8">Cytoplasm</location>
    </subcellularLocation>
</comment>
<dbReference type="FunFam" id="3.10.20.340:FF:000001">
    <property type="entry name" value="Arginine biosynthesis bifunctional protein ArgJ, chloroplastic"/>
    <property type="match status" value="1"/>
</dbReference>
<keyword evidence="8" id="KW-0511">Multifunctional enzyme</keyword>
<name>A0A2S8SWJ9_9BACT</name>
<dbReference type="GO" id="GO:0004042">
    <property type="term" value="F:L-glutamate N-acetyltransferase activity"/>
    <property type="evidence" value="ECO:0007669"/>
    <property type="project" value="UniProtKB-UniRule"/>
</dbReference>
<evidence type="ECO:0000256" key="3">
    <source>
        <dbReference type="ARBA" id="ARBA00022571"/>
    </source>
</evidence>
<dbReference type="Gene3D" id="3.10.20.340">
    <property type="entry name" value="ArgJ beta chain, C-terminal domain"/>
    <property type="match status" value="1"/>
</dbReference>
<dbReference type="GO" id="GO:0006592">
    <property type="term" value="P:ornithine biosynthetic process"/>
    <property type="evidence" value="ECO:0007669"/>
    <property type="project" value="TreeGrafter"/>
</dbReference>
<dbReference type="NCBIfam" id="TIGR00120">
    <property type="entry name" value="ArgJ"/>
    <property type="match status" value="1"/>
</dbReference>
<feature type="site" description="Involved in the stabilization of negative charge on the oxyanion by the formation of the oxyanion hole" evidence="8">
    <location>
        <position position="128"/>
    </location>
</feature>
<dbReference type="FunCoup" id="A0A2S8SWJ9">
    <property type="interactions" value="368"/>
</dbReference>
<feature type="binding site" evidence="8">
    <location>
        <position position="472"/>
    </location>
    <ligand>
        <name>substrate</name>
    </ligand>
</feature>
<proteinExistence type="inferred from homology"/>
<dbReference type="InParanoid" id="A0A2S8SWJ9"/>
<feature type="chain" id="PRO_5023229759" description="Arginine biosynthesis bifunctional protein ArgJ beta chain" evidence="8">
    <location>
        <begin position="262"/>
        <end position="472"/>
    </location>
</feature>
<feature type="binding site" evidence="8">
    <location>
        <position position="245"/>
    </location>
    <ligand>
        <name>substrate</name>
    </ligand>
</feature>
<keyword evidence="8" id="KW-0963">Cytoplasm</keyword>
<dbReference type="InterPro" id="IPR002813">
    <property type="entry name" value="Arg_biosynth_ArgJ"/>
</dbReference>
<dbReference type="PANTHER" id="PTHR23100:SF0">
    <property type="entry name" value="ARGININE BIOSYNTHESIS BIFUNCTIONAL PROTEIN ARGJ, MITOCHONDRIAL"/>
    <property type="match status" value="1"/>
</dbReference>
<feature type="binding site" evidence="8">
    <location>
        <position position="219"/>
    </location>
    <ligand>
        <name>substrate</name>
    </ligand>
</feature>
<comment type="caution">
    <text evidence="9">The sequence shown here is derived from an EMBL/GenBank/DDBJ whole genome shotgun (WGS) entry which is preliminary data.</text>
</comment>
<feature type="chain" id="PRO_5023229758" description="Arginine biosynthesis bifunctional protein ArgJ alpha chain" evidence="8">
    <location>
        <begin position="1"/>
        <end position="261"/>
    </location>
</feature>
<dbReference type="PANTHER" id="PTHR23100">
    <property type="entry name" value="ARGININE BIOSYNTHESIS BIFUNCTIONAL PROTEIN ARGJ"/>
    <property type="match status" value="1"/>
</dbReference>
<dbReference type="SUPFAM" id="SSF56266">
    <property type="entry name" value="DmpA/ArgJ-like"/>
    <property type="match status" value="2"/>
</dbReference>
<evidence type="ECO:0000256" key="8">
    <source>
        <dbReference type="HAMAP-Rule" id="MF_01106"/>
    </source>
</evidence>
<evidence type="ECO:0000256" key="7">
    <source>
        <dbReference type="ARBA" id="ARBA00023315"/>
    </source>
</evidence>
<evidence type="ECO:0000256" key="5">
    <source>
        <dbReference type="ARBA" id="ARBA00022679"/>
    </source>
</evidence>
<feature type="site" description="Cleavage; by autolysis" evidence="8">
    <location>
        <begin position="261"/>
        <end position="262"/>
    </location>
</feature>
<dbReference type="Pfam" id="PF01960">
    <property type="entry name" value="ArgJ"/>
    <property type="match status" value="1"/>
</dbReference>
<feature type="binding site" evidence="8">
    <location>
        <position position="345"/>
    </location>
    <ligand>
        <name>substrate</name>
    </ligand>
</feature>
<dbReference type="AlphaFoldDB" id="A0A2S8SWJ9"/>
<feature type="site" description="Involved in the stabilization of negative charge on the oxyanion by the formation of the oxyanion hole" evidence="8">
    <location>
        <position position="127"/>
    </location>
</feature>
<gene>
    <name evidence="8" type="primary">argJ</name>
    <name evidence="9" type="ORF">B1R32_102178</name>
</gene>
<dbReference type="GO" id="GO:0005737">
    <property type="term" value="C:cytoplasm"/>
    <property type="evidence" value="ECO:0007669"/>
    <property type="project" value="UniProtKB-SubCell"/>
</dbReference>
<keyword evidence="10" id="KW-1185">Reference proteome</keyword>
<keyword evidence="6 8" id="KW-0068">Autocatalytic cleavage</keyword>
<evidence type="ECO:0000256" key="2">
    <source>
        <dbReference type="ARBA" id="ARBA00011475"/>
    </source>
</evidence>
<evidence type="ECO:0000256" key="6">
    <source>
        <dbReference type="ARBA" id="ARBA00022813"/>
    </source>
</evidence>
<organism evidence="9 10">
    <name type="scientific">Abditibacterium utsteinense</name>
    <dbReference type="NCBI Taxonomy" id="1960156"/>
    <lineage>
        <taxon>Bacteria</taxon>
        <taxon>Pseudomonadati</taxon>
        <taxon>Abditibacteriota</taxon>
        <taxon>Abditibacteriia</taxon>
        <taxon>Abditibacteriales</taxon>
        <taxon>Abditibacteriaceae</taxon>
        <taxon>Abditibacterium</taxon>
    </lineage>
</organism>
<reference evidence="9 10" key="1">
    <citation type="journal article" date="2018" name="Syst. Appl. Microbiol.">
        <title>Abditibacterium utsteinense sp. nov., the first cultivated member of candidate phylum FBP, isolated from ice-free Antarctic soil samples.</title>
        <authorList>
            <person name="Tahon G."/>
            <person name="Tytgat B."/>
            <person name="Lebbe L."/>
            <person name="Carlier A."/>
            <person name="Willems A."/>
        </authorList>
    </citation>
    <scope>NUCLEOTIDE SEQUENCE [LARGE SCALE GENOMIC DNA]</scope>
    <source>
        <strain evidence="9 10">LMG 29911</strain>
    </source>
</reference>
<dbReference type="EC" id="2.3.1.35" evidence="8"/>
<dbReference type="GO" id="GO:0006526">
    <property type="term" value="P:L-arginine biosynthetic process"/>
    <property type="evidence" value="ECO:0007669"/>
    <property type="project" value="UniProtKB-UniRule"/>
</dbReference>
<dbReference type="InterPro" id="IPR016117">
    <property type="entry name" value="ArgJ-like_dom_sf"/>
</dbReference>
<dbReference type="Gene3D" id="3.60.70.12">
    <property type="entry name" value="L-amino peptidase D-ALA esterase/amidase"/>
    <property type="match status" value="2"/>
</dbReference>
<sequence length="472" mass="49952">MLLLIAKIARVSFSIQWLPNRGVTAPQGFRAAGARAAIKTEGDDIALLLAPPGSSAAAVFTTNQVKAAPVLISAQNLAKNRARAIIVNAGNANCCTGARGLENAQKMAALAAQKLGIKPEEVLVCSTGIIGHQLPMEKIETALQTLPFTKNEESVDKEIIVDEETAEEISADEGIAEETVVEPIAVAEISEEESAIEETTIFEESGAAVDERVARAFMTTDTVPKFCAAQMEIGGKVVTVGGQAKGVGMIGPNMAPLTLHATLLAFLTTDAQIERELLQKLLERAVARSFNSVTVDGDMSTNDTAILLASGESGAAITAQNAPLFSGLLDAVCIELGKKIARDGEGATKLIEIQVKGARREEDAKKIALTIANSPLVKTAIFGKDPNWGRIAMAAGRAGVSFDAQNLSFSLGNVEMFRSGEPVDFDLKSAEQVLESEDVQIALDLGEGSASWTAWTCDFSYDYVKINAEYHT</sequence>
<comment type="subunit">
    <text evidence="2 8">Heterotetramer of two alpha and two beta chains.</text>
</comment>
<dbReference type="EMBL" id="NIGF01000002">
    <property type="protein sequence ID" value="PQV65170.1"/>
    <property type="molecule type" value="Genomic_DNA"/>
</dbReference>
<accession>A0A2S8SWJ9</accession>
<dbReference type="UniPathway" id="UPA00068">
    <property type="reaction ID" value="UER00106"/>
</dbReference>
<comment type="catalytic activity">
    <reaction evidence="8">
        <text>L-glutamate + acetyl-CoA = N-acetyl-L-glutamate + CoA + H(+)</text>
        <dbReference type="Rhea" id="RHEA:24292"/>
        <dbReference type="ChEBI" id="CHEBI:15378"/>
        <dbReference type="ChEBI" id="CHEBI:29985"/>
        <dbReference type="ChEBI" id="CHEBI:44337"/>
        <dbReference type="ChEBI" id="CHEBI:57287"/>
        <dbReference type="ChEBI" id="CHEBI:57288"/>
        <dbReference type="EC" id="2.3.1.1"/>
    </reaction>
</comment>
<comment type="catalytic activity">
    <reaction evidence="8">
        <text>N(2)-acetyl-L-ornithine + L-glutamate = N-acetyl-L-glutamate + L-ornithine</text>
        <dbReference type="Rhea" id="RHEA:15349"/>
        <dbReference type="ChEBI" id="CHEBI:29985"/>
        <dbReference type="ChEBI" id="CHEBI:44337"/>
        <dbReference type="ChEBI" id="CHEBI:46911"/>
        <dbReference type="ChEBI" id="CHEBI:57805"/>
        <dbReference type="EC" id="2.3.1.35"/>
    </reaction>
</comment>
<comment type="pathway">
    <text evidence="8">Amino-acid biosynthesis; L-arginine biosynthesis; N(2)-acetyl-L-ornithine from L-glutamate: step 1/4.</text>
</comment>
<evidence type="ECO:0000313" key="10">
    <source>
        <dbReference type="Proteomes" id="UP000237684"/>
    </source>
</evidence>
<protein>
    <recommendedName>
        <fullName evidence="8">Arginine biosynthesis bifunctional protein ArgJ</fullName>
    </recommendedName>
    <domain>
        <recommendedName>
            <fullName evidence="8">Glutamate N-acetyltransferase</fullName>
            <ecNumber evidence="8">2.3.1.35</ecNumber>
        </recommendedName>
        <alternativeName>
            <fullName evidence="8">Ornithine acetyltransferase</fullName>
            <shortName evidence="8">OATase</shortName>
        </alternativeName>
        <alternativeName>
            <fullName evidence="8">Ornithine transacetylase</fullName>
        </alternativeName>
    </domain>
    <domain>
        <recommendedName>
            <fullName evidence="8">Amino-acid acetyltransferase</fullName>
            <ecNumber evidence="8">2.3.1.1</ecNumber>
        </recommendedName>
        <alternativeName>
            <fullName evidence="8">N-acetylglutamate synthase</fullName>
            <shortName evidence="8">AGSase</shortName>
        </alternativeName>
    </domain>
    <component>
        <recommendedName>
            <fullName evidence="8">Arginine biosynthesis bifunctional protein ArgJ alpha chain</fullName>
        </recommendedName>
    </component>
    <component>
        <recommendedName>
            <fullName evidence="8">Arginine biosynthesis bifunctional protein ArgJ beta chain</fullName>
        </recommendedName>
    </component>
</protein>
<keyword evidence="4 8" id="KW-0028">Amino-acid biosynthesis</keyword>
<evidence type="ECO:0000256" key="1">
    <source>
        <dbReference type="ARBA" id="ARBA00006774"/>
    </source>
</evidence>